<dbReference type="InterPro" id="IPR011701">
    <property type="entry name" value="MFS"/>
</dbReference>
<dbReference type="PANTHER" id="PTHR23513">
    <property type="entry name" value="INTEGRAL MEMBRANE EFFLUX PROTEIN-RELATED"/>
    <property type="match status" value="1"/>
</dbReference>
<feature type="transmembrane region" description="Helical" evidence="6">
    <location>
        <begin position="353"/>
        <end position="373"/>
    </location>
</feature>
<feature type="transmembrane region" description="Helical" evidence="6">
    <location>
        <begin position="266"/>
        <end position="283"/>
    </location>
</feature>
<feature type="transmembrane region" description="Helical" evidence="6">
    <location>
        <begin position="235"/>
        <end position="254"/>
    </location>
</feature>
<evidence type="ECO:0000256" key="4">
    <source>
        <dbReference type="ARBA" id="ARBA00022989"/>
    </source>
</evidence>
<keyword evidence="9" id="KW-1185">Reference proteome</keyword>
<protein>
    <submittedName>
        <fullName evidence="8">MFS transporter</fullName>
    </submittedName>
</protein>
<gene>
    <name evidence="8" type="ORF">FKR81_01820</name>
</gene>
<evidence type="ECO:0000256" key="3">
    <source>
        <dbReference type="ARBA" id="ARBA00022692"/>
    </source>
</evidence>
<evidence type="ECO:0000256" key="5">
    <source>
        <dbReference type="ARBA" id="ARBA00023136"/>
    </source>
</evidence>
<evidence type="ECO:0000313" key="8">
    <source>
        <dbReference type="EMBL" id="TWP54318.1"/>
    </source>
</evidence>
<dbReference type="PANTHER" id="PTHR23513:SF11">
    <property type="entry name" value="STAPHYLOFERRIN A TRANSPORTER"/>
    <property type="match status" value="1"/>
</dbReference>
<feature type="transmembrane region" description="Helical" evidence="6">
    <location>
        <begin position="127"/>
        <end position="148"/>
    </location>
</feature>
<dbReference type="Proteomes" id="UP000316639">
    <property type="component" value="Unassembled WGS sequence"/>
</dbReference>
<comment type="caution">
    <text evidence="8">The sequence shown here is derived from an EMBL/GenBank/DDBJ whole genome shotgun (WGS) entry which is preliminary data.</text>
</comment>
<keyword evidence="2" id="KW-1003">Cell membrane</keyword>
<dbReference type="InterPro" id="IPR020846">
    <property type="entry name" value="MFS_dom"/>
</dbReference>
<evidence type="ECO:0000256" key="2">
    <source>
        <dbReference type="ARBA" id="ARBA00022475"/>
    </source>
</evidence>
<dbReference type="SUPFAM" id="SSF103473">
    <property type="entry name" value="MFS general substrate transporter"/>
    <property type="match status" value="1"/>
</dbReference>
<feature type="transmembrane region" description="Helical" evidence="6">
    <location>
        <begin position="329"/>
        <end position="347"/>
    </location>
</feature>
<evidence type="ECO:0000313" key="9">
    <source>
        <dbReference type="Proteomes" id="UP000316639"/>
    </source>
</evidence>
<feature type="domain" description="Major facilitator superfamily (MFS) profile" evidence="7">
    <location>
        <begin position="200"/>
        <end position="383"/>
    </location>
</feature>
<sequence length="383" mass="39426">MWRYLSSAGLARLADEMVLFALVLLVADRTESMLLTALTTAGYTLPALVTGPVLGAWLDRTERPLVALAGNQFVLSVAAFGLIFVPPFGMPLLALLAGLTLPMTSGGFTSMLPRLGVDLPRVTAYDSMLYSGTAIAGPALAGTIAFAWSPSLAMVVVCALGAIGGVCTLGLVLAPAPASSHASLASALRAGTRHLVCTAPLRAATVTSVVSFVGFGMLTVSLPWLIGSIGSDRNLAGVLMGVLDLGCLLSVLALRPYLVRWLPERILFVTIALYGVALVPWAFAGNIGWLFAFALLTGLVQGPTLTSLITARQRYSPPDLLGQVSTTGASLKIGAFSLGALLAGPLLPLGPDVVVLVVVACQFVAVAVGLIAGRATRTPVPVP</sequence>
<feature type="transmembrane region" description="Helical" evidence="6">
    <location>
        <begin position="33"/>
        <end position="58"/>
    </location>
</feature>
<dbReference type="AlphaFoldDB" id="A0A563F3H8"/>
<name>A0A563F3H8_9PSEU</name>
<dbReference type="Pfam" id="PF07690">
    <property type="entry name" value="MFS_1"/>
    <property type="match status" value="1"/>
</dbReference>
<dbReference type="PROSITE" id="PS50850">
    <property type="entry name" value="MFS"/>
    <property type="match status" value="1"/>
</dbReference>
<dbReference type="EMBL" id="VOBR01000001">
    <property type="protein sequence ID" value="TWP54318.1"/>
    <property type="molecule type" value="Genomic_DNA"/>
</dbReference>
<organism evidence="8 9">
    <name type="scientific">Lentzea tibetensis</name>
    <dbReference type="NCBI Taxonomy" id="2591470"/>
    <lineage>
        <taxon>Bacteria</taxon>
        <taxon>Bacillati</taxon>
        <taxon>Actinomycetota</taxon>
        <taxon>Actinomycetes</taxon>
        <taxon>Pseudonocardiales</taxon>
        <taxon>Pseudonocardiaceae</taxon>
        <taxon>Lentzea</taxon>
    </lineage>
</organism>
<feature type="transmembrane region" description="Helical" evidence="6">
    <location>
        <begin position="154"/>
        <end position="174"/>
    </location>
</feature>
<dbReference type="OrthoDB" id="3690525at2"/>
<dbReference type="RefSeq" id="WP_146349100.1">
    <property type="nucleotide sequence ID" value="NZ_VOBR01000001.1"/>
</dbReference>
<accession>A0A563F3H8</accession>
<proteinExistence type="predicted"/>
<keyword evidence="3 6" id="KW-0812">Transmembrane</keyword>
<keyword evidence="5 6" id="KW-0472">Membrane</keyword>
<evidence type="ECO:0000259" key="7">
    <source>
        <dbReference type="PROSITE" id="PS50850"/>
    </source>
</evidence>
<dbReference type="InterPro" id="IPR036259">
    <property type="entry name" value="MFS_trans_sf"/>
</dbReference>
<dbReference type="GO" id="GO:0005886">
    <property type="term" value="C:plasma membrane"/>
    <property type="evidence" value="ECO:0007669"/>
    <property type="project" value="UniProtKB-SubCell"/>
</dbReference>
<comment type="subcellular location">
    <subcellularLocation>
        <location evidence="1">Cell membrane</location>
        <topology evidence="1">Multi-pass membrane protein</topology>
    </subcellularLocation>
</comment>
<keyword evidence="4 6" id="KW-1133">Transmembrane helix</keyword>
<feature type="transmembrane region" description="Helical" evidence="6">
    <location>
        <begin position="92"/>
        <end position="115"/>
    </location>
</feature>
<feature type="transmembrane region" description="Helical" evidence="6">
    <location>
        <begin position="65"/>
        <end position="86"/>
    </location>
</feature>
<evidence type="ECO:0000256" key="6">
    <source>
        <dbReference type="SAM" id="Phobius"/>
    </source>
</evidence>
<feature type="transmembrane region" description="Helical" evidence="6">
    <location>
        <begin position="289"/>
        <end position="309"/>
    </location>
</feature>
<reference evidence="8 9" key="1">
    <citation type="submission" date="2019-07" db="EMBL/GenBank/DDBJ databases">
        <title>Lentzea xizangensis sp. nov., isolated from Qinghai-Tibetan Plateau Soils.</title>
        <authorList>
            <person name="Huang J."/>
        </authorList>
    </citation>
    <scope>NUCLEOTIDE SEQUENCE [LARGE SCALE GENOMIC DNA]</scope>
    <source>
        <strain evidence="8 9">FXJ1.1311</strain>
    </source>
</reference>
<dbReference type="GO" id="GO:0022857">
    <property type="term" value="F:transmembrane transporter activity"/>
    <property type="evidence" value="ECO:0007669"/>
    <property type="project" value="InterPro"/>
</dbReference>
<evidence type="ECO:0000256" key="1">
    <source>
        <dbReference type="ARBA" id="ARBA00004651"/>
    </source>
</evidence>
<dbReference type="Gene3D" id="1.20.1250.20">
    <property type="entry name" value="MFS general substrate transporter like domains"/>
    <property type="match status" value="1"/>
</dbReference>